<organism evidence="3 4">
    <name type="scientific">Enterocloster hominis</name>
    <name type="common">ex Hitch et al. 2024</name>
    <dbReference type="NCBI Taxonomy" id="1917870"/>
    <lineage>
        <taxon>Bacteria</taxon>
        <taxon>Bacillati</taxon>
        <taxon>Bacillota</taxon>
        <taxon>Clostridia</taxon>
        <taxon>Lachnospirales</taxon>
        <taxon>Lachnospiraceae</taxon>
        <taxon>Enterocloster</taxon>
    </lineage>
</organism>
<keyword evidence="4" id="KW-1185">Reference proteome</keyword>
<dbReference type="EMBL" id="JBBMFM010000001">
    <property type="protein sequence ID" value="MEQ2423418.1"/>
    <property type="molecule type" value="Genomic_DNA"/>
</dbReference>
<dbReference type="Pfam" id="PF01261">
    <property type="entry name" value="AP_endonuc_2"/>
    <property type="match status" value="1"/>
</dbReference>
<dbReference type="GO" id="GO:0016853">
    <property type="term" value="F:isomerase activity"/>
    <property type="evidence" value="ECO:0007669"/>
    <property type="project" value="UniProtKB-KW"/>
</dbReference>
<dbReference type="Gene3D" id="3.20.20.150">
    <property type="entry name" value="Divalent-metal-dependent TIM barrel enzymes"/>
    <property type="match status" value="1"/>
</dbReference>
<dbReference type="InterPro" id="IPR036237">
    <property type="entry name" value="Xyl_isomerase-like_sf"/>
</dbReference>
<keyword evidence="1 3" id="KW-0413">Isomerase</keyword>
<proteinExistence type="predicted"/>
<dbReference type="SUPFAM" id="SSF51658">
    <property type="entry name" value="Xylose isomerase-like"/>
    <property type="match status" value="1"/>
</dbReference>
<comment type="caution">
    <text evidence="3">The sequence shown here is derived from an EMBL/GenBank/DDBJ whole genome shotgun (WGS) entry which is preliminary data.</text>
</comment>
<dbReference type="InterPro" id="IPR050417">
    <property type="entry name" value="Sugar_Epim/Isomerase"/>
</dbReference>
<feature type="domain" description="Xylose isomerase-like TIM barrel" evidence="2">
    <location>
        <begin position="28"/>
        <end position="251"/>
    </location>
</feature>
<dbReference type="PANTHER" id="PTHR43489:SF7">
    <property type="entry name" value="3-DEHYDRO-D-GULOSIDE 4-EPIMERASE-RELATED"/>
    <property type="match status" value="1"/>
</dbReference>
<evidence type="ECO:0000313" key="4">
    <source>
        <dbReference type="Proteomes" id="UP001454086"/>
    </source>
</evidence>
<evidence type="ECO:0000256" key="1">
    <source>
        <dbReference type="ARBA" id="ARBA00023235"/>
    </source>
</evidence>
<evidence type="ECO:0000259" key="2">
    <source>
        <dbReference type="Pfam" id="PF01261"/>
    </source>
</evidence>
<accession>A0ABV1CZ62</accession>
<gene>
    <name evidence="3" type="ORF">WMQ36_00390</name>
</gene>
<reference evidence="3 4" key="1">
    <citation type="submission" date="2024-03" db="EMBL/GenBank/DDBJ databases">
        <title>Human intestinal bacterial collection.</title>
        <authorList>
            <person name="Pauvert C."/>
            <person name="Hitch T.C.A."/>
            <person name="Clavel T."/>
        </authorList>
    </citation>
    <scope>NUCLEOTIDE SEQUENCE [LARGE SCALE GENOMIC DNA]</scope>
    <source>
        <strain evidence="3 4">CLA-SR-H021</strain>
    </source>
</reference>
<protein>
    <submittedName>
        <fullName evidence="3">Sugar phosphate isomerase/epimerase family protein</fullName>
    </submittedName>
</protein>
<dbReference type="InterPro" id="IPR013022">
    <property type="entry name" value="Xyl_isomerase-like_TIM-brl"/>
</dbReference>
<dbReference type="Proteomes" id="UP001454086">
    <property type="component" value="Unassembled WGS sequence"/>
</dbReference>
<dbReference type="PANTHER" id="PTHR43489">
    <property type="entry name" value="ISOMERASE"/>
    <property type="match status" value="1"/>
</dbReference>
<name>A0ABV1CZ62_9FIRM</name>
<sequence>MISSVVIAERGEKDSPFPLTGNIMENIQKASGYGFQGVELQIENPGDYKGILKDALDHAHMMVTSIATGLSCRKGLSMSSADIAIRRKTMDRLKEYVDLAAELGIGIIIHIGLIRGKREDGQNIGQYMGYFEEGLSELAEYAQKYREVIAVEPLSHRDGNMLNTWEETVKVLERIPFSNLGMSLDLYHMRMEEADMMETLRQYGKWTRIVQMMDENRCFPGAGMFRFEPFLDWIREYRYDGPVVMECIPRPDCKTAVGRWLDFYHQYLGG</sequence>
<evidence type="ECO:0000313" key="3">
    <source>
        <dbReference type="EMBL" id="MEQ2423418.1"/>
    </source>
</evidence>
<dbReference type="RefSeq" id="WP_349117533.1">
    <property type="nucleotide sequence ID" value="NZ_JBBMFM010000001.1"/>
</dbReference>